<keyword evidence="3" id="KW-1185">Reference proteome</keyword>
<dbReference type="OrthoDB" id="9814399at2"/>
<dbReference type="AlphaFoldDB" id="A0A7L4ZG57"/>
<evidence type="ECO:0000313" key="2">
    <source>
        <dbReference type="EMBL" id="QHI35622.1"/>
    </source>
</evidence>
<reference evidence="2 3" key="1">
    <citation type="journal article" date="2013" name="Int. J. Syst. Evol. Microbiol.">
        <title>Kordia antarctica sp. nov., isolated from Antarctic seawater.</title>
        <authorList>
            <person name="Baek K."/>
            <person name="Choi A."/>
            <person name="Kang I."/>
            <person name="Lee K."/>
            <person name="Cho J.C."/>
        </authorList>
    </citation>
    <scope>NUCLEOTIDE SEQUENCE [LARGE SCALE GENOMIC DNA]</scope>
    <source>
        <strain evidence="2 3">IMCC3317</strain>
    </source>
</reference>
<proteinExistence type="predicted"/>
<sequence length="145" mass="16900">MSIKKTTYVYFTLLVLSLQIGFAQDVIGKWKTIDDEAGEAKSIVEIYEENGKIYGKVVDILNPEKRAGVCEKCNDHRKDKPVLGMKIIDGLEKDDDEYKGGKILDPEKGKEYKCKIWLDEDDKNKLYVRGYIAFFYRTQNWYRVN</sequence>
<dbReference type="PANTHER" id="PTHR36919">
    <property type="entry name" value="BLR1215 PROTEIN"/>
    <property type="match status" value="1"/>
</dbReference>
<dbReference type="RefSeq" id="WP_160128353.1">
    <property type="nucleotide sequence ID" value="NZ_CP019288.1"/>
</dbReference>
<dbReference type="Pfam" id="PF09917">
    <property type="entry name" value="DUF2147"/>
    <property type="match status" value="1"/>
</dbReference>
<dbReference type="EMBL" id="CP019288">
    <property type="protein sequence ID" value="QHI35622.1"/>
    <property type="molecule type" value="Genomic_DNA"/>
</dbReference>
<name>A0A7L4ZG57_9FLAO</name>
<dbReference type="Gene3D" id="2.40.128.520">
    <property type="match status" value="1"/>
</dbReference>
<evidence type="ECO:0000259" key="1">
    <source>
        <dbReference type="Pfam" id="PF09917"/>
    </source>
</evidence>
<organism evidence="2 3">
    <name type="scientific">Kordia antarctica</name>
    <dbReference type="NCBI Taxonomy" id="1218801"/>
    <lineage>
        <taxon>Bacteria</taxon>
        <taxon>Pseudomonadati</taxon>
        <taxon>Bacteroidota</taxon>
        <taxon>Flavobacteriia</taxon>
        <taxon>Flavobacteriales</taxon>
        <taxon>Flavobacteriaceae</taxon>
        <taxon>Kordia</taxon>
    </lineage>
</organism>
<evidence type="ECO:0000313" key="3">
    <source>
        <dbReference type="Proteomes" id="UP000464657"/>
    </source>
</evidence>
<dbReference type="InterPro" id="IPR019223">
    <property type="entry name" value="DUF2147"/>
</dbReference>
<dbReference type="PANTHER" id="PTHR36919:SF3">
    <property type="entry name" value="BLL5882 PROTEIN"/>
    <property type="match status" value="1"/>
</dbReference>
<gene>
    <name evidence="2" type="ORF">IMCC3317_09680</name>
</gene>
<dbReference type="KEGG" id="kan:IMCC3317_09680"/>
<feature type="domain" description="DUF2147" evidence="1">
    <location>
        <begin position="28"/>
        <end position="143"/>
    </location>
</feature>
<accession>A0A7L4ZG57</accession>
<dbReference type="Proteomes" id="UP000464657">
    <property type="component" value="Chromosome"/>
</dbReference>
<protein>
    <recommendedName>
        <fullName evidence="1">DUF2147 domain-containing protein</fullName>
    </recommendedName>
</protein>